<evidence type="ECO:0000256" key="2">
    <source>
        <dbReference type="ARBA" id="ARBA00023315"/>
    </source>
</evidence>
<gene>
    <name evidence="4" type="ORF">QIS99_24625</name>
</gene>
<dbReference type="RefSeq" id="WP_282515822.1">
    <property type="nucleotide sequence ID" value="NZ_JASCIR010000026.1"/>
</dbReference>
<dbReference type="Pfam" id="PF00583">
    <property type="entry name" value="Acetyltransf_1"/>
    <property type="match status" value="1"/>
</dbReference>
<sequence length="177" mass="19600">MSAVSPPLQVRPAGPEDGFKLFSLSQEFVANGLLRHRPLADFEEQLGDFLTVSDGDRLIGCLAVRRLAGAPGAAVLYNFCVLPEYHGRGTGSALLAEATARWAERGVRSLYTATVRRDNWFWQRRFRRVTASEAPAAWLEQLDPARNSLLFVRELRAGVTASPQADGWATETKEWAL</sequence>
<feature type="domain" description="N-acetyltransferase" evidence="3">
    <location>
        <begin position="8"/>
        <end position="144"/>
    </location>
</feature>
<dbReference type="PANTHER" id="PTHR30602:SF12">
    <property type="entry name" value="AMINO-ACID ACETYLTRANSFERASE NAGS1, CHLOROPLASTIC-RELATED"/>
    <property type="match status" value="1"/>
</dbReference>
<keyword evidence="1 4" id="KW-0808">Transferase</keyword>
<evidence type="ECO:0000259" key="3">
    <source>
        <dbReference type="PROSITE" id="PS51186"/>
    </source>
</evidence>
<dbReference type="EMBL" id="JASCIR010000026">
    <property type="protein sequence ID" value="MDI3389357.1"/>
    <property type="molecule type" value="Genomic_DNA"/>
</dbReference>
<dbReference type="EC" id="2.3.1.-" evidence="4"/>
<dbReference type="SUPFAM" id="SSF55729">
    <property type="entry name" value="Acyl-CoA N-acyltransferases (Nat)"/>
    <property type="match status" value="1"/>
</dbReference>
<dbReference type="CDD" id="cd04301">
    <property type="entry name" value="NAT_SF"/>
    <property type="match status" value="1"/>
</dbReference>
<protein>
    <submittedName>
        <fullName evidence="4">GNAT family N-acetyltransferase</fullName>
        <ecNumber evidence="4">2.3.1.-</ecNumber>
    </submittedName>
</protein>
<accession>A0ABT6RY42</accession>
<dbReference type="GO" id="GO:0016746">
    <property type="term" value="F:acyltransferase activity"/>
    <property type="evidence" value="ECO:0007669"/>
    <property type="project" value="UniProtKB-KW"/>
</dbReference>
<dbReference type="PANTHER" id="PTHR30602">
    <property type="entry name" value="AMINO-ACID ACETYLTRANSFERASE"/>
    <property type="match status" value="1"/>
</dbReference>
<dbReference type="InterPro" id="IPR016181">
    <property type="entry name" value="Acyl_CoA_acyltransferase"/>
</dbReference>
<organism evidence="4 5">
    <name type="scientific">Streptomyces solicavernae</name>
    <dbReference type="NCBI Taxonomy" id="3043614"/>
    <lineage>
        <taxon>Bacteria</taxon>
        <taxon>Bacillati</taxon>
        <taxon>Actinomycetota</taxon>
        <taxon>Actinomycetes</taxon>
        <taxon>Kitasatosporales</taxon>
        <taxon>Streptomycetaceae</taxon>
        <taxon>Streptomyces</taxon>
    </lineage>
</organism>
<dbReference type="InterPro" id="IPR000182">
    <property type="entry name" value="GNAT_dom"/>
</dbReference>
<name>A0ABT6RY42_9ACTN</name>
<keyword evidence="2 4" id="KW-0012">Acyltransferase</keyword>
<dbReference type="Gene3D" id="3.40.630.30">
    <property type="match status" value="1"/>
</dbReference>
<evidence type="ECO:0000256" key="1">
    <source>
        <dbReference type="ARBA" id="ARBA00022679"/>
    </source>
</evidence>
<reference evidence="4 5" key="1">
    <citation type="submission" date="2023-05" db="EMBL/GenBank/DDBJ databases">
        <title>Draft genome sequence of Streptomyces sp. B-S-A8 isolated from a cave soil in Thailand.</title>
        <authorList>
            <person name="Chamroensaksri N."/>
            <person name="Muangham S."/>
        </authorList>
    </citation>
    <scope>NUCLEOTIDE SEQUENCE [LARGE SCALE GENOMIC DNA]</scope>
    <source>
        <strain evidence="4 5">B-S-A8</strain>
    </source>
</reference>
<evidence type="ECO:0000313" key="4">
    <source>
        <dbReference type="EMBL" id="MDI3389357.1"/>
    </source>
</evidence>
<comment type="caution">
    <text evidence="4">The sequence shown here is derived from an EMBL/GenBank/DDBJ whole genome shotgun (WGS) entry which is preliminary data.</text>
</comment>
<dbReference type="InterPro" id="IPR010167">
    <property type="entry name" value="NH2A_AcTrfase"/>
</dbReference>
<proteinExistence type="predicted"/>
<dbReference type="PROSITE" id="PS51186">
    <property type="entry name" value="GNAT"/>
    <property type="match status" value="1"/>
</dbReference>
<evidence type="ECO:0000313" key="5">
    <source>
        <dbReference type="Proteomes" id="UP001224661"/>
    </source>
</evidence>
<keyword evidence="5" id="KW-1185">Reference proteome</keyword>
<dbReference type="Proteomes" id="UP001224661">
    <property type="component" value="Unassembled WGS sequence"/>
</dbReference>